<dbReference type="Gene3D" id="2.30.40.10">
    <property type="entry name" value="Urease, subunit C, domain 1"/>
    <property type="match status" value="2"/>
</dbReference>
<dbReference type="InterPro" id="IPR051781">
    <property type="entry name" value="Metallo-dep_Hydrolase"/>
</dbReference>
<dbReference type="Proteomes" id="UP000609531">
    <property type="component" value="Unassembled WGS sequence"/>
</dbReference>
<dbReference type="GO" id="GO:0016810">
    <property type="term" value="F:hydrolase activity, acting on carbon-nitrogen (but not peptide) bonds"/>
    <property type="evidence" value="ECO:0007669"/>
    <property type="project" value="InterPro"/>
</dbReference>
<dbReference type="NCBIfam" id="NF011990">
    <property type="entry name" value="PRK15446.2-6"/>
    <property type="match status" value="1"/>
</dbReference>
<dbReference type="CDD" id="cd01306">
    <property type="entry name" value="PhnM"/>
    <property type="match status" value="1"/>
</dbReference>
<reference evidence="2" key="1">
    <citation type="submission" date="2020-12" db="EMBL/GenBank/DDBJ databases">
        <title>Bacterial taxonomy.</title>
        <authorList>
            <person name="Pan X."/>
        </authorList>
    </citation>
    <scope>NUCLEOTIDE SEQUENCE</scope>
    <source>
        <strain evidence="2">B2012</strain>
    </source>
</reference>
<keyword evidence="3" id="KW-1185">Reference proteome</keyword>
<dbReference type="PANTHER" id="PTHR43135">
    <property type="entry name" value="ALPHA-D-RIBOSE 1-METHYLPHOSPHONATE 5-TRIPHOSPHATE DIPHOSPHATASE"/>
    <property type="match status" value="1"/>
</dbReference>
<dbReference type="Pfam" id="PF07969">
    <property type="entry name" value="Amidohydro_3"/>
    <property type="match status" value="1"/>
</dbReference>
<organism evidence="2 3">
    <name type="scientific">Acuticoccus mangrovi</name>
    <dbReference type="NCBI Taxonomy" id="2796142"/>
    <lineage>
        <taxon>Bacteria</taxon>
        <taxon>Pseudomonadati</taxon>
        <taxon>Pseudomonadota</taxon>
        <taxon>Alphaproteobacteria</taxon>
        <taxon>Hyphomicrobiales</taxon>
        <taxon>Amorphaceae</taxon>
        <taxon>Acuticoccus</taxon>
    </lineage>
</organism>
<dbReference type="EMBL" id="JAEKJA010000005">
    <property type="protein sequence ID" value="MBJ3775421.1"/>
    <property type="molecule type" value="Genomic_DNA"/>
</dbReference>
<dbReference type="InterPro" id="IPR013108">
    <property type="entry name" value="Amidohydro_3"/>
</dbReference>
<dbReference type="Gene3D" id="3.20.20.140">
    <property type="entry name" value="Metal-dependent hydrolases"/>
    <property type="match status" value="2"/>
</dbReference>
<name>A0A934MGW1_9HYPH</name>
<proteinExistence type="predicted"/>
<dbReference type="AlphaFoldDB" id="A0A934MGW1"/>
<dbReference type="PANTHER" id="PTHR43135:SF3">
    <property type="entry name" value="ALPHA-D-RIBOSE 1-METHYLPHOSPHONATE 5-TRIPHOSPHATE DIPHOSPHATASE"/>
    <property type="match status" value="1"/>
</dbReference>
<dbReference type="PIRSF" id="PIRSF038971">
    <property type="entry name" value="PhnM"/>
    <property type="match status" value="1"/>
</dbReference>
<dbReference type="NCBIfam" id="NF011987">
    <property type="entry name" value="PRK15446.2-3"/>
    <property type="match status" value="1"/>
</dbReference>
<dbReference type="SUPFAM" id="SSF51338">
    <property type="entry name" value="Composite domain of metallo-dependent hydrolases"/>
    <property type="match status" value="1"/>
</dbReference>
<dbReference type="GO" id="GO:0019700">
    <property type="term" value="P:organic phosphonate catabolic process"/>
    <property type="evidence" value="ECO:0007669"/>
    <property type="project" value="InterPro"/>
</dbReference>
<dbReference type="NCBIfam" id="TIGR02318">
    <property type="entry name" value="phosphono_phnM"/>
    <property type="match status" value="1"/>
</dbReference>
<protein>
    <submittedName>
        <fullName evidence="2">Alpha-D-ribose 1-methylphosphonate 5-triphosphate diphosphatase</fullName>
        <ecNumber evidence="2">3.6.1.63</ecNumber>
    </submittedName>
</protein>
<dbReference type="InterPro" id="IPR011059">
    <property type="entry name" value="Metal-dep_hydrolase_composite"/>
</dbReference>
<dbReference type="SUPFAM" id="SSF51556">
    <property type="entry name" value="Metallo-dependent hydrolases"/>
    <property type="match status" value="1"/>
</dbReference>
<gene>
    <name evidence="2" type="ORF">JCR33_06970</name>
</gene>
<dbReference type="NCBIfam" id="NF011984">
    <property type="entry name" value="PRK15446.1-5"/>
    <property type="match status" value="1"/>
</dbReference>
<evidence type="ECO:0000259" key="1">
    <source>
        <dbReference type="Pfam" id="PF07969"/>
    </source>
</evidence>
<dbReference type="RefSeq" id="WP_198881320.1">
    <property type="nucleotide sequence ID" value="NZ_JAEKJA010000005.1"/>
</dbReference>
<dbReference type="NCBIfam" id="NF011983">
    <property type="entry name" value="PRK15446.1-4"/>
    <property type="match status" value="1"/>
</dbReference>
<feature type="domain" description="Amidohydrolase 3" evidence="1">
    <location>
        <begin position="276"/>
        <end position="374"/>
    </location>
</feature>
<dbReference type="NCBIfam" id="NF011981">
    <property type="entry name" value="PRK15446.1-2"/>
    <property type="match status" value="1"/>
</dbReference>
<sequence>MTTFTNARIVLPDAVLDGHVVVEDGRIAAIGEGAAHGEDMEGDYLLPGLVELHTDHLETHVAPRPRVRWNTTAAIQAHDAQIAASGITTVLDALRVGLEADSSLTSKDSRAIADAINAAQADGRLRVEHRFHMRCEVSDEYAIPGFELFDDLDGVSLISLMDHTPGQRQFRCLDAYRAYFQGKTGMSDPDFEVFQAERRARAAIWSDKNRRELAERAKGRGVVIASHDDATVEHVAEAVRDGVSLAEFPTTIEAAEASRTAGMRVLMGGPNLVRGGSHSGNVSVGELADAGALDILSSDYVPFSMLQAAFVLSEREGWTLPAAIATVTAAPAAAVRLDDRGRLAEGLRADMVRVRRKDAGEIPVVRSVWREGMRVL</sequence>
<dbReference type="InterPro" id="IPR032466">
    <property type="entry name" value="Metal_Hydrolase"/>
</dbReference>
<accession>A0A934MGW1</accession>
<evidence type="ECO:0000313" key="3">
    <source>
        <dbReference type="Proteomes" id="UP000609531"/>
    </source>
</evidence>
<comment type="caution">
    <text evidence="2">The sequence shown here is derived from an EMBL/GenBank/DDBJ whole genome shotgun (WGS) entry which is preliminary data.</text>
</comment>
<dbReference type="InterPro" id="IPR012696">
    <property type="entry name" value="PhnM"/>
</dbReference>
<dbReference type="EC" id="3.6.1.63" evidence="2"/>
<evidence type="ECO:0000313" key="2">
    <source>
        <dbReference type="EMBL" id="MBJ3775421.1"/>
    </source>
</evidence>
<keyword evidence="2" id="KW-0378">Hydrolase</keyword>